<name>A0A127R493_9BURK</name>
<dbReference type="SUPFAM" id="SSF47240">
    <property type="entry name" value="Ferritin-like"/>
    <property type="match status" value="1"/>
</dbReference>
<evidence type="ECO:0000313" key="4">
    <source>
        <dbReference type="Proteomes" id="UP000074914"/>
    </source>
</evidence>
<protein>
    <recommendedName>
        <fullName evidence="5">p-aminobenzoate N-oxygenase AurF family protein</fullName>
    </recommendedName>
</protein>
<evidence type="ECO:0008006" key="5">
    <source>
        <dbReference type="Google" id="ProtNLM"/>
    </source>
</evidence>
<dbReference type="PATRIC" id="fig|279113.10.peg.4778"/>
<dbReference type="OrthoDB" id="3606832at2"/>
<evidence type="ECO:0000313" key="2">
    <source>
        <dbReference type="EMBL" id="AMP17021.1"/>
    </source>
</evidence>
<accession>A0A127R493</accession>
<dbReference type="EMBL" id="CP013236">
    <property type="protein sequence ID" value="AMP17021.1"/>
    <property type="molecule type" value="Genomic_DNA"/>
</dbReference>
<keyword evidence="4" id="KW-1185">Reference proteome</keyword>
<dbReference type="Proteomes" id="UP000074914">
    <property type="component" value="Chromosome"/>
</dbReference>
<reference evidence="3 4" key="1">
    <citation type="submission" date="2015-11" db="EMBL/GenBank/DDBJ databases">
        <title>Exploring the genomic traits of fungus-feeding bacterial genus Collimonas.</title>
        <authorList>
            <person name="Song C."/>
            <person name="Schmidt R."/>
            <person name="de Jager V."/>
            <person name="Krzyzanowska D."/>
            <person name="Jongedijk E."/>
            <person name="Cankar K."/>
            <person name="Beekwilder J."/>
            <person name="van Veen A."/>
            <person name="de Boer W."/>
            <person name="van Veen J.A."/>
            <person name="Garbeva P."/>
        </authorList>
    </citation>
    <scope>NUCLEOTIDE SEQUENCE [LARGE SCALE GENOMIC DNA]</scope>
    <source>
        <strain evidence="2 4">Ter291</strain>
        <strain evidence="1 3">Ter91</strain>
    </source>
</reference>
<dbReference type="InterPro" id="IPR012348">
    <property type="entry name" value="RNR-like"/>
</dbReference>
<proteinExistence type="predicted"/>
<organism evidence="1 3">
    <name type="scientific">Collimonas pratensis</name>
    <dbReference type="NCBI Taxonomy" id="279113"/>
    <lineage>
        <taxon>Bacteria</taxon>
        <taxon>Pseudomonadati</taxon>
        <taxon>Pseudomonadota</taxon>
        <taxon>Betaproteobacteria</taxon>
        <taxon>Burkholderiales</taxon>
        <taxon>Oxalobacteraceae</taxon>
        <taxon>Collimonas</taxon>
    </lineage>
</organism>
<dbReference type="EMBL" id="CP013234">
    <property type="protein sequence ID" value="AMP07286.1"/>
    <property type="molecule type" value="Genomic_DNA"/>
</dbReference>
<sequence length="284" mass="33440">MLYPELFKSLEQVRWNMETDIPWDKFDATQLSDEQAQTIRMNAITEWSALPATEMFLRDNRGDSDFCAFMSVWFFEEQKHSLVMMEYLRRFRPELVPTEAELDKVRFEFDPAPALETLMMHFCGEIRLNHWYRCASDWHTEPVIKQIYKIISQDEARHGGAYLRYMKKALAEVGDSASAAFAKIGVLMASARRTEKPLHPTNLHVNQSLFPNDTVQSRLPDPEWLERWLDNQIKFDGVWEKKVVDRILHNMSLLFERTFDTVQELNRYRKEVVARLALKSAEAV</sequence>
<dbReference type="InterPro" id="IPR009078">
    <property type="entry name" value="Ferritin-like_SF"/>
</dbReference>
<evidence type="ECO:0000313" key="3">
    <source>
        <dbReference type="Proteomes" id="UP000074561"/>
    </source>
</evidence>
<dbReference type="STRING" id="279113.CPter91_4998"/>
<dbReference type="KEGG" id="cpra:CPter91_4998"/>
<gene>
    <name evidence="2" type="ORF">CPter291_4808</name>
    <name evidence="1" type="ORF">CPter91_4998</name>
</gene>
<dbReference type="GO" id="GO:0016491">
    <property type="term" value="F:oxidoreductase activity"/>
    <property type="evidence" value="ECO:0007669"/>
    <property type="project" value="InterPro"/>
</dbReference>
<dbReference type="Proteomes" id="UP000074561">
    <property type="component" value="Chromosome"/>
</dbReference>
<dbReference type="RefSeq" id="WP_061944670.1">
    <property type="nucleotide sequence ID" value="NZ_CP013234.1"/>
</dbReference>
<evidence type="ECO:0000313" key="1">
    <source>
        <dbReference type="EMBL" id="AMP07286.1"/>
    </source>
</evidence>
<dbReference type="Gene3D" id="1.10.620.20">
    <property type="entry name" value="Ribonucleotide Reductase, subunit A"/>
    <property type="match status" value="1"/>
</dbReference>
<dbReference type="AlphaFoldDB" id="A0A127R493"/>